<proteinExistence type="predicted"/>
<dbReference type="Pfam" id="PF01928">
    <property type="entry name" value="CYTH"/>
    <property type="match status" value="1"/>
</dbReference>
<gene>
    <name evidence="2" type="ORF">EV190_10480</name>
</gene>
<dbReference type="InterPro" id="IPR008173">
    <property type="entry name" value="Adenylyl_cyclase_CyaB"/>
</dbReference>
<protein>
    <submittedName>
        <fullName evidence="2">Adenylate cyclase class 2</fullName>
    </submittedName>
</protein>
<dbReference type="Gene3D" id="2.40.320.10">
    <property type="entry name" value="Hypothetical Protein Pfu-838710-001"/>
    <property type="match status" value="1"/>
</dbReference>
<evidence type="ECO:0000313" key="2">
    <source>
        <dbReference type="EMBL" id="TDQ53291.1"/>
    </source>
</evidence>
<dbReference type="CDD" id="cd07890">
    <property type="entry name" value="CYTH-like_AC_IV-like"/>
    <property type="match status" value="1"/>
</dbReference>
<evidence type="ECO:0000259" key="1">
    <source>
        <dbReference type="PROSITE" id="PS51707"/>
    </source>
</evidence>
<keyword evidence="3" id="KW-1185">Reference proteome</keyword>
<comment type="caution">
    <text evidence="2">The sequence shown here is derived from an EMBL/GenBank/DDBJ whole genome shotgun (WGS) entry which is preliminary data.</text>
</comment>
<dbReference type="Proteomes" id="UP000295281">
    <property type="component" value="Unassembled WGS sequence"/>
</dbReference>
<dbReference type="EMBL" id="SNYN01000004">
    <property type="protein sequence ID" value="TDQ53291.1"/>
    <property type="molecule type" value="Genomic_DNA"/>
</dbReference>
<organism evidence="2 3">
    <name type="scientific">Actinorugispora endophytica</name>
    <dbReference type="NCBI Taxonomy" id="1605990"/>
    <lineage>
        <taxon>Bacteria</taxon>
        <taxon>Bacillati</taxon>
        <taxon>Actinomycetota</taxon>
        <taxon>Actinomycetes</taxon>
        <taxon>Streptosporangiales</taxon>
        <taxon>Nocardiopsidaceae</taxon>
        <taxon>Actinorugispora</taxon>
    </lineage>
</organism>
<dbReference type="SUPFAM" id="SSF55154">
    <property type="entry name" value="CYTH-like phosphatases"/>
    <property type="match status" value="1"/>
</dbReference>
<evidence type="ECO:0000313" key="3">
    <source>
        <dbReference type="Proteomes" id="UP000295281"/>
    </source>
</evidence>
<dbReference type="InterPro" id="IPR023577">
    <property type="entry name" value="CYTH_domain"/>
</dbReference>
<name>A0A4R6V3G8_9ACTN</name>
<feature type="domain" description="CYTH" evidence="1">
    <location>
        <begin position="3"/>
        <end position="168"/>
    </location>
</feature>
<dbReference type="OrthoDB" id="3477915at2"/>
<dbReference type="AlphaFoldDB" id="A0A4R6V3G8"/>
<reference evidence="2 3" key="1">
    <citation type="submission" date="2019-03" db="EMBL/GenBank/DDBJ databases">
        <title>Genomic Encyclopedia of Type Strains, Phase IV (KMG-IV): sequencing the most valuable type-strain genomes for metagenomic binning, comparative biology and taxonomic classification.</title>
        <authorList>
            <person name="Goeker M."/>
        </authorList>
    </citation>
    <scope>NUCLEOTIDE SEQUENCE [LARGE SCALE GENOMIC DNA]</scope>
    <source>
        <strain evidence="2 3">DSM 46770</strain>
    </source>
</reference>
<sequence length="180" mass="20319">MTEIEYEAKVLDVDPESTARRILDKGGSTVGEALQRRYVYDIDPADPSRWIRLRDNGEEVTLTVKEIDSDDIGGTRETETSVGDFDTADALLGKLGYRPKAYQENRRRSFLLDGARLEIDFWPRIPPYLEIEAADRAEVVRVAALLGYGEDDLTGENTTRVYARYGIDLAAIPDLRFDGR</sequence>
<dbReference type="RefSeq" id="WP_133740827.1">
    <property type="nucleotide sequence ID" value="NZ_SNYN01000004.1"/>
</dbReference>
<dbReference type="InterPro" id="IPR033469">
    <property type="entry name" value="CYTH-like_dom_sf"/>
</dbReference>
<dbReference type="PROSITE" id="PS51707">
    <property type="entry name" value="CYTH"/>
    <property type="match status" value="1"/>
</dbReference>
<accession>A0A4R6V3G8</accession>